<evidence type="ECO:0000313" key="5">
    <source>
        <dbReference type="Proteomes" id="UP001204151"/>
    </source>
</evidence>
<protein>
    <recommendedName>
        <fullName evidence="6">Lipoprotein</fullName>
    </recommendedName>
</protein>
<dbReference type="Proteomes" id="UP001204151">
    <property type="component" value="Unassembled WGS sequence"/>
</dbReference>
<evidence type="ECO:0000256" key="2">
    <source>
        <dbReference type="SAM" id="MobiDB-lite"/>
    </source>
</evidence>
<comment type="caution">
    <text evidence="4">The sequence shown here is derived from an EMBL/GenBank/DDBJ whole genome shotgun (WGS) entry which is preliminary data.</text>
</comment>
<feature type="signal peptide" evidence="3">
    <location>
        <begin position="1"/>
        <end position="28"/>
    </location>
</feature>
<keyword evidence="5" id="KW-1185">Reference proteome</keyword>
<accession>A0ABT1ZQ08</accession>
<dbReference type="PROSITE" id="PS51257">
    <property type="entry name" value="PROKAR_LIPOPROTEIN"/>
    <property type="match status" value="1"/>
</dbReference>
<keyword evidence="3" id="KW-0732">Signal</keyword>
<organism evidence="4 5">
    <name type="scientific">Massilia pinisoli</name>
    <dbReference type="NCBI Taxonomy" id="1772194"/>
    <lineage>
        <taxon>Bacteria</taxon>
        <taxon>Pseudomonadati</taxon>
        <taxon>Pseudomonadota</taxon>
        <taxon>Betaproteobacteria</taxon>
        <taxon>Burkholderiales</taxon>
        <taxon>Oxalobacteraceae</taxon>
        <taxon>Telluria group</taxon>
        <taxon>Massilia</taxon>
    </lineage>
</organism>
<evidence type="ECO:0000256" key="1">
    <source>
        <dbReference type="SAM" id="Coils"/>
    </source>
</evidence>
<proteinExistence type="predicted"/>
<feature type="region of interest" description="Disordered" evidence="2">
    <location>
        <begin position="134"/>
        <end position="235"/>
    </location>
</feature>
<sequence>MKADFVTDTRTVRAGAALLAAALLAACAGPDVAPREVPPPPVTSVAQADQQLAAVARERAAIEARFAERERVCYDKFFVTNCLDEAKERRRNALAAQRAIEVQAARFKRQAIVEERDRNLAEADRRFKEQEAKLAAEPLTPAPEPTPAPPPRKPTVADRTAQRDARLRAERQQEAADAGKRAQNVRDYEARKAESAARQRKVAERKAEKAAKAEKDAKAAKAAEDAKAAPDPAKK</sequence>
<gene>
    <name evidence="4" type="ORF">NX784_09265</name>
</gene>
<dbReference type="RefSeq" id="WP_258816356.1">
    <property type="nucleotide sequence ID" value="NZ_JANUGW010000005.1"/>
</dbReference>
<name>A0ABT1ZQ08_9BURK</name>
<dbReference type="EMBL" id="JANUGW010000005">
    <property type="protein sequence ID" value="MCS0581779.1"/>
    <property type="molecule type" value="Genomic_DNA"/>
</dbReference>
<reference evidence="4 5" key="1">
    <citation type="submission" date="2022-08" db="EMBL/GenBank/DDBJ databases">
        <title>Reclassification of Massilia species as members of the genera Telluria, Duganella, Pseudoduganella, Mokoshia gen. nov. and Zemynaea gen. nov. using orthogonal and non-orthogonal genome-based approaches.</title>
        <authorList>
            <person name="Bowman J.P."/>
        </authorList>
    </citation>
    <scope>NUCLEOTIDE SEQUENCE [LARGE SCALE GENOMIC DNA]</scope>
    <source>
        <strain evidence="4 5">JCM 31316</strain>
    </source>
</reference>
<feature type="chain" id="PRO_5045720753" description="Lipoprotein" evidence="3">
    <location>
        <begin position="29"/>
        <end position="235"/>
    </location>
</feature>
<feature type="coiled-coil region" evidence="1">
    <location>
        <begin position="45"/>
        <end position="133"/>
    </location>
</feature>
<evidence type="ECO:0000313" key="4">
    <source>
        <dbReference type="EMBL" id="MCS0581779.1"/>
    </source>
</evidence>
<evidence type="ECO:0008006" key="6">
    <source>
        <dbReference type="Google" id="ProtNLM"/>
    </source>
</evidence>
<evidence type="ECO:0000256" key="3">
    <source>
        <dbReference type="SAM" id="SignalP"/>
    </source>
</evidence>
<feature type="compositionally biased region" description="Pro residues" evidence="2">
    <location>
        <begin position="140"/>
        <end position="153"/>
    </location>
</feature>
<keyword evidence="1" id="KW-0175">Coiled coil</keyword>
<feature type="compositionally biased region" description="Basic and acidic residues" evidence="2">
    <location>
        <begin position="160"/>
        <end position="235"/>
    </location>
</feature>